<dbReference type="EC" id="2.7.6.2" evidence="5"/>
<protein>
    <recommendedName>
        <fullName evidence="5">Thiamine diphosphokinase</fullName>
        <ecNumber evidence="5">2.7.6.2</ecNumber>
    </recommendedName>
</protein>
<dbReference type="GO" id="GO:0009229">
    <property type="term" value="P:thiamine diphosphate biosynthetic process"/>
    <property type="evidence" value="ECO:0007669"/>
    <property type="project" value="InterPro"/>
</dbReference>
<dbReference type="GO" id="GO:0016301">
    <property type="term" value="F:kinase activity"/>
    <property type="evidence" value="ECO:0007669"/>
    <property type="project" value="UniProtKB-KW"/>
</dbReference>
<feature type="domain" description="Thiamin pyrophosphokinase thiamin-binding" evidence="6">
    <location>
        <begin position="147"/>
        <end position="215"/>
    </location>
</feature>
<dbReference type="SMART" id="SM00983">
    <property type="entry name" value="TPK_B1_binding"/>
    <property type="match status" value="1"/>
</dbReference>
<dbReference type="InterPro" id="IPR036759">
    <property type="entry name" value="TPK_catalytic_sf"/>
</dbReference>
<dbReference type="Proteomes" id="UP000473648">
    <property type="component" value="Unassembled WGS sequence"/>
</dbReference>
<keyword evidence="2" id="KW-0547">Nucleotide-binding</keyword>
<gene>
    <name evidence="7" type="ORF">FRC53_00210</name>
</gene>
<reference evidence="7" key="1">
    <citation type="journal article" date="2020" name="Appl. Environ. Microbiol.">
        <title>Medium-Chain Fatty Acid Synthesis by 'Candidatus Weimeria bifida' gen. nov., sp. nov., and 'Candidatus Pseudoramibacter fermentans' sp. nov.</title>
        <authorList>
            <person name="Scarborough M.J."/>
            <person name="Myers K.S."/>
            <person name="Donohue T.J."/>
            <person name="Noguera D.R."/>
        </authorList>
    </citation>
    <scope>NUCLEOTIDE SEQUENCE</scope>
    <source>
        <strain evidence="7">EUB1.1</strain>
    </source>
</reference>
<evidence type="ECO:0000313" key="8">
    <source>
        <dbReference type="Proteomes" id="UP000473648"/>
    </source>
</evidence>
<dbReference type="PANTHER" id="PTHR41299">
    <property type="entry name" value="THIAMINE PYROPHOSPHOKINASE"/>
    <property type="match status" value="1"/>
</dbReference>
<proteinExistence type="predicted"/>
<evidence type="ECO:0000256" key="2">
    <source>
        <dbReference type="ARBA" id="ARBA00022741"/>
    </source>
</evidence>
<name>A0A6L5GNT8_9FIRM</name>
<evidence type="ECO:0000256" key="3">
    <source>
        <dbReference type="ARBA" id="ARBA00022777"/>
    </source>
</evidence>
<dbReference type="GO" id="GO:0030975">
    <property type="term" value="F:thiamine binding"/>
    <property type="evidence" value="ECO:0007669"/>
    <property type="project" value="InterPro"/>
</dbReference>
<dbReference type="GO" id="GO:0005524">
    <property type="term" value="F:ATP binding"/>
    <property type="evidence" value="ECO:0007669"/>
    <property type="project" value="UniProtKB-KW"/>
</dbReference>
<dbReference type="InterPro" id="IPR036371">
    <property type="entry name" value="TPK_B1-bd_sf"/>
</dbReference>
<keyword evidence="4" id="KW-0067">ATP-binding</keyword>
<dbReference type="CDD" id="cd07995">
    <property type="entry name" value="TPK"/>
    <property type="match status" value="1"/>
</dbReference>
<dbReference type="InterPro" id="IPR006282">
    <property type="entry name" value="Thi_PPkinase"/>
</dbReference>
<evidence type="ECO:0000256" key="1">
    <source>
        <dbReference type="ARBA" id="ARBA00022679"/>
    </source>
</evidence>
<dbReference type="PANTHER" id="PTHR41299:SF1">
    <property type="entry name" value="THIAMINE PYROPHOSPHOKINASE"/>
    <property type="match status" value="1"/>
</dbReference>
<keyword evidence="3" id="KW-0418">Kinase</keyword>
<dbReference type="Gene3D" id="3.40.50.10240">
    <property type="entry name" value="Thiamin pyrophosphokinase, catalytic domain"/>
    <property type="match status" value="1"/>
</dbReference>
<dbReference type="SUPFAM" id="SSF63862">
    <property type="entry name" value="Thiamin pyrophosphokinase, substrate-binding domain"/>
    <property type="match status" value="1"/>
</dbReference>
<evidence type="ECO:0000256" key="4">
    <source>
        <dbReference type="ARBA" id="ARBA00022840"/>
    </source>
</evidence>
<evidence type="ECO:0000313" key="7">
    <source>
        <dbReference type="EMBL" id="MQM71867.1"/>
    </source>
</evidence>
<dbReference type="AlphaFoldDB" id="A0A6L5GNT8"/>
<accession>A0A6L5GNT8</accession>
<keyword evidence="8" id="KW-1185">Reference proteome</keyword>
<dbReference type="SUPFAM" id="SSF63999">
    <property type="entry name" value="Thiamin pyrophosphokinase, catalytic domain"/>
    <property type="match status" value="1"/>
</dbReference>
<dbReference type="InterPro" id="IPR007371">
    <property type="entry name" value="TPK_catalytic"/>
</dbReference>
<organism evidence="7 8">
    <name type="scientific">Candidatus Pseudoramibacter fermentans</name>
    <dbReference type="NCBI Taxonomy" id="2594427"/>
    <lineage>
        <taxon>Bacteria</taxon>
        <taxon>Bacillati</taxon>
        <taxon>Bacillota</taxon>
        <taxon>Clostridia</taxon>
        <taxon>Eubacteriales</taxon>
        <taxon>Eubacteriaceae</taxon>
        <taxon>Pseudoramibacter</taxon>
    </lineage>
</organism>
<dbReference type="NCBIfam" id="TIGR01378">
    <property type="entry name" value="thi_PPkinase"/>
    <property type="match status" value="1"/>
</dbReference>
<dbReference type="Pfam" id="PF04263">
    <property type="entry name" value="TPK_catalytic"/>
    <property type="match status" value="1"/>
</dbReference>
<comment type="caution">
    <text evidence="7">The sequence shown here is derived from an EMBL/GenBank/DDBJ whole genome shotgun (WGS) entry which is preliminary data.</text>
</comment>
<dbReference type="EMBL" id="VOGB01000003">
    <property type="protein sequence ID" value="MQM71867.1"/>
    <property type="molecule type" value="Genomic_DNA"/>
</dbReference>
<dbReference type="InterPro" id="IPR053149">
    <property type="entry name" value="TPK"/>
</dbReference>
<sequence>MDNRKRKAAVFTGGDLSDTDFYNTQLADIQPDLVIGVDKGSELLDRLDVRPDLLVGDFDSIDPEVLKRLKAKGIPTETHPVRKDQTDTELALTRALEAHPDVIYLYGATGTRLDHMLSSIDAMTIAAERDVEIHLIDPHNDLSLYKGPKKITCSLPAGQTVSLLPLSDTAGPVTIAGFDYPLEDATLTRRTSGWTVSNVTKTAPQTIAFEAGWLLVDIVLSE</sequence>
<keyword evidence="1 7" id="KW-0808">Transferase</keyword>
<dbReference type="InterPro" id="IPR007373">
    <property type="entry name" value="Thiamin_PyroPKinase_B1-bd"/>
</dbReference>
<dbReference type="GO" id="GO:0006772">
    <property type="term" value="P:thiamine metabolic process"/>
    <property type="evidence" value="ECO:0007669"/>
    <property type="project" value="UniProtKB-UniRule"/>
</dbReference>
<dbReference type="Pfam" id="PF04265">
    <property type="entry name" value="TPK_B1_binding"/>
    <property type="match status" value="1"/>
</dbReference>
<dbReference type="GO" id="GO:0004788">
    <property type="term" value="F:thiamine diphosphokinase activity"/>
    <property type="evidence" value="ECO:0007669"/>
    <property type="project" value="UniProtKB-UniRule"/>
</dbReference>
<evidence type="ECO:0000256" key="5">
    <source>
        <dbReference type="NCBIfam" id="TIGR01378"/>
    </source>
</evidence>
<evidence type="ECO:0000259" key="6">
    <source>
        <dbReference type="SMART" id="SM00983"/>
    </source>
</evidence>